<dbReference type="Proteomes" id="UP001172083">
    <property type="component" value="Unassembled WGS sequence"/>
</dbReference>
<comment type="caution">
    <text evidence="1">The sequence shown here is derived from an EMBL/GenBank/DDBJ whole genome shotgun (WGS) entry which is preliminary data.</text>
</comment>
<gene>
    <name evidence="1" type="ORF">QQ020_10175</name>
</gene>
<evidence type="ECO:0000313" key="1">
    <source>
        <dbReference type="EMBL" id="MDN5212415.1"/>
    </source>
</evidence>
<proteinExistence type="predicted"/>
<evidence type="ECO:0008006" key="3">
    <source>
        <dbReference type="Google" id="ProtNLM"/>
    </source>
</evidence>
<dbReference type="EMBL" id="JAUJEB010000001">
    <property type="protein sequence ID" value="MDN5212415.1"/>
    <property type="molecule type" value="Genomic_DNA"/>
</dbReference>
<protein>
    <recommendedName>
        <fullName evidence="3">DUF3575 domain-containing protein</fullName>
    </recommendedName>
</protein>
<sequence>MSKRLIIIIIFNLFVINLWAQENERVTIESSEEEVEEDSFATLLDAYNRIIRADEEKLTLLKIDLLAPFFYALSGGGDEEAENLASDVLRVTYEQKYRRDWSWFARAKLLAIRRRLTDYNLSGGIRYYYNLNSRILKGRSANNFSANYLGIEPNLRYNSRGGESGFSIKLLYGIQRRIGGKGYFDFDIGLENVIVPYTDNRSGIDVTASVGMGLAF</sequence>
<keyword evidence="2" id="KW-1185">Reference proteome</keyword>
<accession>A0ABT8L3V7</accession>
<name>A0ABT8L3V7_9BACT</name>
<reference evidence="1" key="1">
    <citation type="submission" date="2023-06" db="EMBL/GenBank/DDBJ databases">
        <title>Genomic of Agaribacillus aureum.</title>
        <authorList>
            <person name="Wang G."/>
        </authorList>
    </citation>
    <scope>NUCLEOTIDE SEQUENCE</scope>
    <source>
        <strain evidence="1">BMA12</strain>
    </source>
</reference>
<organism evidence="1 2">
    <name type="scientific">Agaribacillus aureus</name>
    <dbReference type="NCBI Taxonomy" id="3051825"/>
    <lineage>
        <taxon>Bacteria</taxon>
        <taxon>Pseudomonadati</taxon>
        <taxon>Bacteroidota</taxon>
        <taxon>Cytophagia</taxon>
        <taxon>Cytophagales</taxon>
        <taxon>Splendidivirgaceae</taxon>
        <taxon>Agaribacillus</taxon>
    </lineage>
</organism>
<evidence type="ECO:0000313" key="2">
    <source>
        <dbReference type="Proteomes" id="UP001172083"/>
    </source>
</evidence>
<dbReference type="RefSeq" id="WP_346757732.1">
    <property type="nucleotide sequence ID" value="NZ_JAUJEB010000001.1"/>
</dbReference>